<dbReference type="GO" id="GO:0046872">
    <property type="term" value="F:metal ion binding"/>
    <property type="evidence" value="ECO:0007669"/>
    <property type="project" value="UniProtKB-KW"/>
</dbReference>
<dbReference type="Pfam" id="PF07687">
    <property type="entry name" value="M20_dimer"/>
    <property type="match status" value="1"/>
</dbReference>
<dbReference type="EMBL" id="JRNT01000005">
    <property type="protein sequence ID" value="KGF48264.1"/>
    <property type="molecule type" value="Genomic_DNA"/>
</dbReference>
<dbReference type="PIRSF" id="PIRSF005962">
    <property type="entry name" value="Pept_M20D_amidohydro"/>
    <property type="match status" value="1"/>
</dbReference>
<evidence type="ECO:0000313" key="5">
    <source>
        <dbReference type="Proteomes" id="UP000029628"/>
    </source>
</evidence>
<keyword evidence="5" id="KW-1185">Reference proteome</keyword>
<accession>A0A096CSH0</accession>
<dbReference type="SUPFAM" id="SSF55031">
    <property type="entry name" value="Bacterial exopeptidase dimerisation domain"/>
    <property type="match status" value="1"/>
</dbReference>
<feature type="binding site" evidence="2">
    <location>
        <position position="176"/>
    </location>
    <ligand>
        <name>Mn(2+)</name>
        <dbReference type="ChEBI" id="CHEBI:29035"/>
        <label>2</label>
    </ligand>
</feature>
<organism evidence="4 5">
    <name type="scientific">Veillonella montpellierensis DNF00314</name>
    <dbReference type="NCBI Taxonomy" id="1401067"/>
    <lineage>
        <taxon>Bacteria</taxon>
        <taxon>Bacillati</taxon>
        <taxon>Bacillota</taxon>
        <taxon>Negativicutes</taxon>
        <taxon>Veillonellales</taxon>
        <taxon>Veillonellaceae</taxon>
        <taxon>Veillonella</taxon>
    </lineage>
</organism>
<evidence type="ECO:0000256" key="2">
    <source>
        <dbReference type="PIRSR" id="PIRSR005962-1"/>
    </source>
</evidence>
<dbReference type="InterPro" id="IPR017439">
    <property type="entry name" value="Amidohydrolase"/>
</dbReference>
<dbReference type="Pfam" id="PF01546">
    <property type="entry name" value="Peptidase_M20"/>
    <property type="match status" value="1"/>
</dbReference>
<dbReference type="GO" id="GO:0050118">
    <property type="term" value="F:N-acetyldiaminopimelate deacetylase activity"/>
    <property type="evidence" value="ECO:0007669"/>
    <property type="project" value="UniProtKB-ARBA"/>
</dbReference>
<dbReference type="InterPro" id="IPR002933">
    <property type="entry name" value="Peptidase_M20"/>
</dbReference>
<dbReference type="Gene3D" id="3.40.630.10">
    <property type="entry name" value="Zn peptidases"/>
    <property type="match status" value="1"/>
</dbReference>
<comment type="caution">
    <text evidence="4">The sequence shown here is derived from an EMBL/GenBank/DDBJ whole genome shotgun (WGS) entry which is preliminary data.</text>
</comment>
<feature type="binding site" evidence="2">
    <location>
        <position position="113"/>
    </location>
    <ligand>
        <name>Mn(2+)</name>
        <dbReference type="ChEBI" id="CHEBI:29035"/>
        <label>2</label>
    </ligand>
</feature>
<dbReference type="PANTHER" id="PTHR11014:SF63">
    <property type="entry name" value="METALLOPEPTIDASE, PUTATIVE (AFU_ORTHOLOGUE AFUA_6G09600)-RELATED"/>
    <property type="match status" value="1"/>
</dbReference>
<dbReference type="NCBIfam" id="TIGR01891">
    <property type="entry name" value="amidohydrolases"/>
    <property type="match status" value="1"/>
</dbReference>
<gene>
    <name evidence="4" type="ORF">HMPREF0872_01335</name>
</gene>
<evidence type="ECO:0000313" key="4">
    <source>
        <dbReference type="EMBL" id="KGF48264.1"/>
    </source>
</evidence>
<keyword evidence="2" id="KW-0464">Manganese</keyword>
<dbReference type="PANTHER" id="PTHR11014">
    <property type="entry name" value="PEPTIDASE M20 FAMILY MEMBER"/>
    <property type="match status" value="1"/>
</dbReference>
<reference evidence="4 5" key="1">
    <citation type="submission" date="2014-07" db="EMBL/GenBank/DDBJ databases">
        <authorList>
            <person name="McCorrison J."/>
            <person name="Sanka R."/>
            <person name="Torralba M."/>
            <person name="Gillis M."/>
            <person name="Haft D.H."/>
            <person name="Methe B."/>
            <person name="Sutton G."/>
            <person name="Nelson K.E."/>
        </authorList>
    </citation>
    <scope>NUCLEOTIDE SEQUENCE [LARGE SCALE GENOMIC DNA]</scope>
    <source>
        <strain evidence="4 5">DNF00314</strain>
    </source>
</reference>
<dbReference type="InterPro" id="IPR011650">
    <property type="entry name" value="Peptidase_M20_dimer"/>
</dbReference>
<keyword evidence="2" id="KW-0479">Metal-binding</keyword>
<sequence length="417" mass="45384">MRLIEKVESIIIGELPVLKEVYIHIHQNPELSMQEYETSSYIANQLKELDIDVTEGIGGTGVVAIIRNGEGPTVMLRADMDALPMKESNGLSYASAKTMIDRKGNETPVSHMCGHDMHATMLLGAVTVLAKKKDAWSGTIVAIFQPGEETAEGSQAMIDDNLLAHIPKPEVILGQHLMSFKSGTVGYRPGQILTAGDSLKVTFFGAGGHGGMPNNAIDPIVMAASAVVRLQTIVAREVAPQTQAVLTIGEFHAGKAENIIPDEAYIKLNIRTIDESVRAHMLEAIKRICNAEAQASKAPKMPIFEEINNYPLTVNDVVATEKIEKEFALTFGDDAFEMSPLGASEDFSRYGRAWHIPYVYWFVGSTAPELYNKAEANDDIGSLPGPHSPFWVVDLETTLVTGMKAMLSAVGAWFDKK</sequence>
<dbReference type="Gene3D" id="3.30.70.360">
    <property type="match status" value="1"/>
</dbReference>
<dbReference type="InterPro" id="IPR036264">
    <property type="entry name" value="Bact_exopeptidase_dim_dom"/>
</dbReference>
<proteinExistence type="predicted"/>
<name>A0A096CSH0_9FIRM</name>
<dbReference type="FunFam" id="3.30.70.360:FF:000001">
    <property type="entry name" value="N-acetyldiaminopimelate deacetylase"/>
    <property type="match status" value="1"/>
</dbReference>
<dbReference type="AlphaFoldDB" id="A0A096CSH0"/>
<feature type="binding site" evidence="2">
    <location>
        <position position="149"/>
    </location>
    <ligand>
        <name>Mn(2+)</name>
        <dbReference type="ChEBI" id="CHEBI:29035"/>
        <label>2</label>
    </ligand>
</feature>
<comment type="cofactor">
    <cofactor evidence="2">
        <name>Mn(2+)</name>
        <dbReference type="ChEBI" id="CHEBI:29035"/>
    </cofactor>
    <text evidence="2">The Mn(2+) ion enhances activity.</text>
</comment>
<evidence type="ECO:0000259" key="3">
    <source>
        <dbReference type="Pfam" id="PF07687"/>
    </source>
</evidence>
<dbReference type="GO" id="GO:0019877">
    <property type="term" value="P:diaminopimelate biosynthetic process"/>
    <property type="evidence" value="ECO:0007669"/>
    <property type="project" value="UniProtKB-ARBA"/>
</dbReference>
<keyword evidence="1 4" id="KW-0378">Hydrolase</keyword>
<dbReference type="eggNOG" id="COG1473">
    <property type="taxonomic scope" value="Bacteria"/>
</dbReference>
<evidence type="ECO:0000256" key="1">
    <source>
        <dbReference type="ARBA" id="ARBA00022801"/>
    </source>
</evidence>
<feature type="binding site" evidence="2">
    <location>
        <position position="115"/>
    </location>
    <ligand>
        <name>Mn(2+)</name>
        <dbReference type="ChEBI" id="CHEBI:29035"/>
        <label>2</label>
    </ligand>
</feature>
<dbReference type="SUPFAM" id="SSF53187">
    <property type="entry name" value="Zn-dependent exopeptidases"/>
    <property type="match status" value="1"/>
</dbReference>
<feature type="domain" description="Peptidase M20 dimerisation" evidence="3">
    <location>
        <begin position="198"/>
        <end position="294"/>
    </location>
</feature>
<protein>
    <submittedName>
        <fullName evidence="4">Amidohydrolase</fullName>
    </submittedName>
</protein>
<dbReference type="Proteomes" id="UP000029628">
    <property type="component" value="Unassembled WGS sequence"/>
</dbReference>